<protein>
    <recommendedName>
        <fullName evidence="2">DUF7344 domain-containing protein</fullName>
    </recommendedName>
</protein>
<evidence type="ECO:0000313" key="3">
    <source>
        <dbReference type="EMBL" id="SHK00491.1"/>
    </source>
</evidence>
<keyword evidence="4" id="KW-1185">Reference proteome</keyword>
<evidence type="ECO:0000256" key="1">
    <source>
        <dbReference type="SAM" id="MobiDB-lite"/>
    </source>
</evidence>
<reference evidence="4" key="1">
    <citation type="submission" date="2016-11" db="EMBL/GenBank/DDBJ databases">
        <authorList>
            <person name="Varghese N."/>
            <person name="Submissions S."/>
        </authorList>
    </citation>
    <scope>NUCLEOTIDE SEQUENCE [LARGE SCALE GENOMIC DNA]</scope>
    <source>
        <strain evidence="4">DX253</strain>
    </source>
</reference>
<dbReference type="InterPro" id="IPR055768">
    <property type="entry name" value="DUF7344"/>
</dbReference>
<dbReference type="RefSeq" id="WP_232423712.1">
    <property type="nucleotide sequence ID" value="NZ_AEMG01000028.1"/>
</dbReference>
<dbReference type="GeneID" id="300000794"/>
<proteinExistence type="predicted"/>
<dbReference type="Proteomes" id="UP000184203">
    <property type="component" value="Unassembled WGS sequence"/>
</dbReference>
<dbReference type="Pfam" id="PF24035">
    <property type="entry name" value="DUF7344"/>
    <property type="match status" value="1"/>
</dbReference>
<dbReference type="AlphaFoldDB" id="A0A1M6NXX6"/>
<evidence type="ECO:0000313" key="4">
    <source>
        <dbReference type="Proteomes" id="UP000184203"/>
    </source>
</evidence>
<dbReference type="Gene3D" id="1.10.10.10">
    <property type="entry name" value="Winged helix-like DNA-binding domain superfamily/Winged helix DNA-binding domain"/>
    <property type="match status" value="1"/>
</dbReference>
<evidence type="ECO:0000259" key="2">
    <source>
        <dbReference type="Pfam" id="PF24035"/>
    </source>
</evidence>
<organism evidence="3 4">
    <name type="scientific">Haladaptatus paucihalophilus DX253</name>
    <dbReference type="NCBI Taxonomy" id="797209"/>
    <lineage>
        <taxon>Archaea</taxon>
        <taxon>Methanobacteriati</taxon>
        <taxon>Methanobacteriota</taxon>
        <taxon>Stenosarchaea group</taxon>
        <taxon>Halobacteria</taxon>
        <taxon>Halobacteriales</taxon>
        <taxon>Haladaptataceae</taxon>
        <taxon>Haladaptatus</taxon>
    </lineage>
</organism>
<feature type="domain" description="DUF7344" evidence="2">
    <location>
        <begin position="38"/>
        <end position="116"/>
    </location>
</feature>
<gene>
    <name evidence="3" type="ORF">SAMN05444342_0247</name>
</gene>
<dbReference type="InterPro" id="IPR036388">
    <property type="entry name" value="WH-like_DNA-bd_sf"/>
</dbReference>
<feature type="compositionally biased region" description="Basic and acidic residues" evidence="1">
    <location>
        <begin position="1"/>
        <end position="12"/>
    </location>
</feature>
<sequence length="140" mass="15966">MSNESPYRDDSGNRPSSHPSHVLRAEPAVSRPSFDDIFELLSDKRRRYAIHYLSTTADGVATLSDLVEQVVTWETETSANDVPDDYRRRVEASLHHTHLPKLADANIIDYDARSESLRYWGQPVLEEYAEHVAAMELPDQ</sequence>
<name>A0A1M6NXX6_HALPU</name>
<feature type="region of interest" description="Disordered" evidence="1">
    <location>
        <begin position="1"/>
        <end position="27"/>
    </location>
</feature>
<dbReference type="EMBL" id="FRAN01000001">
    <property type="protein sequence ID" value="SHK00491.1"/>
    <property type="molecule type" value="Genomic_DNA"/>
</dbReference>
<accession>A0A1M6NXX6</accession>